<accession>A0ABP0FBW5</accession>
<evidence type="ECO:0000256" key="1">
    <source>
        <dbReference type="SAM" id="MobiDB-lite"/>
    </source>
</evidence>
<sequence>MGTISHENYTFSLGFSRADASSPDTTRDVGALRGTCPYLRANRFQGRRPLPRKENSSRDPRQRFRAPKRRSPCRGSGILTDSLSDHRGDASIAPLQNGVRLSLRVD</sequence>
<organism evidence="2 3">
    <name type="scientific">Clavelina lepadiformis</name>
    <name type="common">Light-bulb sea squirt</name>
    <name type="synonym">Ascidia lepadiformis</name>
    <dbReference type="NCBI Taxonomy" id="159417"/>
    <lineage>
        <taxon>Eukaryota</taxon>
        <taxon>Metazoa</taxon>
        <taxon>Chordata</taxon>
        <taxon>Tunicata</taxon>
        <taxon>Ascidiacea</taxon>
        <taxon>Aplousobranchia</taxon>
        <taxon>Clavelinidae</taxon>
        <taxon>Clavelina</taxon>
    </lineage>
</organism>
<gene>
    <name evidence="2" type="ORF">CVLEPA_LOCUS5751</name>
</gene>
<comment type="caution">
    <text evidence="2">The sequence shown here is derived from an EMBL/GenBank/DDBJ whole genome shotgun (WGS) entry which is preliminary data.</text>
</comment>
<evidence type="ECO:0000313" key="3">
    <source>
        <dbReference type="Proteomes" id="UP001642483"/>
    </source>
</evidence>
<dbReference type="EMBL" id="CAWYQH010000025">
    <property type="protein sequence ID" value="CAK8676288.1"/>
    <property type="molecule type" value="Genomic_DNA"/>
</dbReference>
<name>A0ABP0FBW5_CLALP</name>
<protein>
    <submittedName>
        <fullName evidence="2">Uncharacterized protein</fullName>
    </submittedName>
</protein>
<reference evidence="2 3" key="1">
    <citation type="submission" date="2024-02" db="EMBL/GenBank/DDBJ databases">
        <authorList>
            <person name="Daric V."/>
            <person name="Darras S."/>
        </authorList>
    </citation>
    <scope>NUCLEOTIDE SEQUENCE [LARGE SCALE GENOMIC DNA]</scope>
</reference>
<evidence type="ECO:0000313" key="2">
    <source>
        <dbReference type="EMBL" id="CAK8676288.1"/>
    </source>
</evidence>
<feature type="compositionally biased region" description="Basic and acidic residues" evidence="1">
    <location>
        <begin position="51"/>
        <end position="62"/>
    </location>
</feature>
<proteinExistence type="predicted"/>
<dbReference type="Proteomes" id="UP001642483">
    <property type="component" value="Unassembled WGS sequence"/>
</dbReference>
<keyword evidence="3" id="KW-1185">Reference proteome</keyword>
<feature type="region of interest" description="Disordered" evidence="1">
    <location>
        <begin position="41"/>
        <end position="90"/>
    </location>
</feature>
<feature type="compositionally biased region" description="Basic residues" evidence="1">
    <location>
        <begin position="63"/>
        <end position="72"/>
    </location>
</feature>